<accession>F1A0E1</accession>
<gene>
    <name evidence="1" type="ORF">DICPUDRAFT_83717</name>
</gene>
<reference evidence="2" key="1">
    <citation type="journal article" date="2011" name="Genome Biol.">
        <title>Comparative genomics of the social amoebae Dictyostelium discoideum and Dictyostelium purpureum.</title>
        <authorList>
            <consortium name="US DOE Joint Genome Institute (JGI-PGF)"/>
            <person name="Sucgang R."/>
            <person name="Kuo A."/>
            <person name="Tian X."/>
            <person name="Salerno W."/>
            <person name="Parikh A."/>
            <person name="Feasley C.L."/>
            <person name="Dalin E."/>
            <person name="Tu H."/>
            <person name="Huang E."/>
            <person name="Barry K."/>
            <person name="Lindquist E."/>
            <person name="Shapiro H."/>
            <person name="Bruce D."/>
            <person name="Schmutz J."/>
            <person name="Salamov A."/>
            <person name="Fey P."/>
            <person name="Gaudet P."/>
            <person name="Anjard C."/>
            <person name="Babu M.M."/>
            <person name="Basu S."/>
            <person name="Bushmanova Y."/>
            <person name="van der Wel H."/>
            <person name="Katoh-Kurasawa M."/>
            <person name="Dinh C."/>
            <person name="Coutinho P.M."/>
            <person name="Saito T."/>
            <person name="Elias M."/>
            <person name="Schaap P."/>
            <person name="Kay R.R."/>
            <person name="Henrissat B."/>
            <person name="Eichinger L."/>
            <person name="Rivero F."/>
            <person name="Putnam N.H."/>
            <person name="West C.M."/>
            <person name="Loomis W.F."/>
            <person name="Chisholm R.L."/>
            <person name="Shaulsky G."/>
            <person name="Strassmann J.E."/>
            <person name="Queller D.C."/>
            <person name="Kuspa A."/>
            <person name="Grigoriev I.V."/>
        </authorList>
    </citation>
    <scope>NUCLEOTIDE SEQUENCE [LARGE SCALE GENOMIC DNA]</scope>
    <source>
        <strain evidence="2">QSDP1</strain>
    </source>
</reference>
<dbReference type="EMBL" id="GL871337">
    <property type="protein sequence ID" value="EGC30342.1"/>
    <property type="molecule type" value="Genomic_DNA"/>
</dbReference>
<dbReference type="RefSeq" id="XP_003293139.1">
    <property type="nucleotide sequence ID" value="XM_003293091.1"/>
</dbReference>
<organism evidence="1 2">
    <name type="scientific">Dictyostelium purpureum</name>
    <name type="common">Slime mold</name>
    <dbReference type="NCBI Taxonomy" id="5786"/>
    <lineage>
        <taxon>Eukaryota</taxon>
        <taxon>Amoebozoa</taxon>
        <taxon>Evosea</taxon>
        <taxon>Eumycetozoa</taxon>
        <taxon>Dictyostelia</taxon>
        <taxon>Dictyosteliales</taxon>
        <taxon>Dictyosteliaceae</taxon>
        <taxon>Dictyostelium</taxon>
    </lineage>
</organism>
<protein>
    <submittedName>
        <fullName evidence="1">Uncharacterized protein</fullName>
    </submittedName>
</protein>
<name>F1A0E1_DICPU</name>
<dbReference type="GeneID" id="10510678"/>
<evidence type="ECO:0000313" key="1">
    <source>
        <dbReference type="EMBL" id="EGC30342.1"/>
    </source>
</evidence>
<keyword evidence="2" id="KW-1185">Reference proteome</keyword>
<sequence>MDSINLNNYKLNFNIQNSYYKILNKNDFNIKISFEKSYSKEIDYFIVKSLSTEYKKEEFQVAPKNDSFFANDMFTDKSLHITIRVDNEIILYGSIIIGIDNYCTYISKGAINYPVTSLKGDVLELNKIIIDPRIRNKVENNKEMGNIIFEFLILFLCWFSNENSLGFIYSTIDYNDVESFLEKYSYIGAKIFSKNKLKFLNNSSLAINDRNEAKEKSIFLTPIAFTFTRMYFNWNHLIRVIFNNDKEYFKYYIYNSFKKYYILNNRIISKL</sequence>
<dbReference type="KEGG" id="dpp:DICPUDRAFT_83717"/>
<dbReference type="Proteomes" id="UP000001064">
    <property type="component" value="Unassembled WGS sequence"/>
</dbReference>
<dbReference type="AlphaFoldDB" id="F1A0E1"/>
<dbReference type="VEuPathDB" id="AmoebaDB:DICPUDRAFT_83717"/>
<dbReference type="InParanoid" id="F1A0E1"/>
<proteinExistence type="predicted"/>
<evidence type="ECO:0000313" key="2">
    <source>
        <dbReference type="Proteomes" id="UP000001064"/>
    </source>
</evidence>